<dbReference type="PANTHER" id="PTHR34109">
    <property type="entry name" value="BNAUNNG04460D PROTEIN-RELATED"/>
    <property type="match status" value="1"/>
</dbReference>
<reference evidence="2 3" key="1">
    <citation type="submission" date="2006-03" db="EMBL/GenBank/DDBJ databases">
        <title>Complete sequence of chromosome of Nitrobacter hamburgensis X14.</title>
        <authorList>
            <consortium name="US DOE Joint Genome Institute"/>
            <person name="Copeland A."/>
            <person name="Lucas S."/>
            <person name="Lapidus A."/>
            <person name="Barry K."/>
            <person name="Detter J.C."/>
            <person name="Glavina del Rio T."/>
            <person name="Hammon N."/>
            <person name="Israni S."/>
            <person name="Dalin E."/>
            <person name="Tice H."/>
            <person name="Pitluck S."/>
            <person name="Chain P."/>
            <person name="Malfatti S."/>
            <person name="Shin M."/>
            <person name="Vergez L."/>
            <person name="Schmutz J."/>
            <person name="Larimer F."/>
            <person name="Land M."/>
            <person name="Hauser L."/>
            <person name="Kyrpides N."/>
            <person name="Ivanova N."/>
            <person name="Ward B."/>
            <person name="Arp D."/>
            <person name="Klotz M."/>
            <person name="Stein L."/>
            <person name="O'Mullan G."/>
            <person name="Starkenburg S."/>
            <person name="Sayavedra L."/>
            <person name="Poret-Peterson A.T."/>
            <person name="Gentry M.E."/>
            <person name="Bruce D."/>
            <person name="Richardson P."/>
        </authorList>
    </citation>
    <scope>NUCLEOTIDE SEQUENCE [LARGE SCALE GENOMIC DNA]</scope>
    <source>
        <strain evidence="3">DSM 10229 / NCIMB 13809 / X14</strain>
    </source>
</reference>
<gene>
    <name evidence="2" type="ordered locus">Nham_2940</name>
</gene>
<dbReference type="HOGENOM" id="CLU_140369_0_0_5"/>
<dbReference type="InterPro" id="IPR029068">
    <property type="entry name" value="Glyas_Bleomycin-R_OHBP_Dase"/>
</dbReference>
<accession>Q1QJ91</accession>
<dbReference type="InterPro" id="IPR037523">
    <property type="entry name" value="VOC_core"/>
</dbReference>
<dbReference type="KEGG" id="nha:Nham_2940"/>
<dbReference type="PANTHER" id="PTHR34109:SF1">
    <property type="entry name" value="VOC DOMAIN-CONTAINING PROTEIN"/>
    <property type="match status" value="1"/>
</dbReference>
<dbReference type="PROSITE" id="PS51819">
    <property type="entry name" value="VOC"/>
    <property type="match status" value="1"/>
</dbReference>
<protein>
    <recommendedName>
        <fullName evidence="1">VOC domain-containing protein</fullName>
    </recommendedName>
</protein>
<organism evidence="2 3">
    <name type="scientific">Nitrobacter hamburgensis (strain DSM 10229 / NCIMB 13809 / X14)</name>
    <dbReference type="NCBI Taxonomy" id="323097"/>
    <lineage>
        <taxon>Bacteria</taxon>
        <taxon>Pseudomonadati</taxon>
        <taxon>Pseudomonadota</taxon>
        <taxon>Alphaproteobacteria</taxon>
        <taxon>Hyphomicrobiales</taxon>
        <taxon>Nitrobacteraceae</taxon>
        <taxon>Nitrobacter</taxon>
    </lineage>
</organism>
<sequence length="157" mass="17445">MKAARDNNVSLSLTIFIEHGRQAEAVRFYEMVFDTSSTAIFSPDNQWIGFDLRIGDTVISIAGASPRREAEPSRGGPFFPKEKGAVNVILRLTVNDIEEVLNRAIVAGATVRDRLQVSLEGFRLATLFDPFGHIWAITEKIARPLERRRASSTALSK</sequence>
<evidence type="ECO:0000313" key="3">
    <source>
        <dbReference type="Proteomes" id="UP000001953"/>
    </source>
</evidence>
<dbReference type="InterPro" id="IPR004360">
    <property type="entry name" value="Glyas_Fos-R_dOase_dom"/>
</dbReference>
<dbReference type="RefSeq" id="WP_011511369.1">
    <property type="nucleotide sequence ID" value="NC_007964.1"/>
</dbReference>
<dbReference type="SUPFAM" id="SSF54593">
    <property type="entry name" value="Glyoxalase/Bleomycin resistance protein/Dihydroxybiphenyl dioxygenase"/>
    <property type="match status" value="1"/>
</dbReference>
<dbReference type="eggNOG" id="COG2764">
    <property type="taxonomic scope" value="Bacteria"/>
</dbReference>
<name>Q1QJ91_NITHX</name>
<dbReference type="STRING" id="323097.Nham_2940"/>
<dbReference type="Gene3D" id="3.10.180.10">
    <property type="entry name" value="2,3-Dihydroxybiphenyl 1,2-Dioxygenase, domain 1"/>
    <property type="match status" value="1"/>
</dbReference>
<dbReference type="EMBL" id="CP000319">
    <property type="protein sequence ID" value="ABE63706.1"/>
    <property type="molecule type" value="Genomic_DNA"/>
</dbReference>
<dbReference type="Pfam" id="PF00903">
    <property type="entry name" value="Glyoxalase"/>
    <property type="match status" value="1"/>
</dbReference>
<dbReference type="AlphaFoldDB" id="Q1QJ91"/>
<evidence type="ECO:0000259" key="1">
    <source>
        <dbReference type="PROSITE" id="PS51819"/>
    </source>
</evidence>
<evidence type="ECO:0000313" key="2">
    <source>
        <dbReference type="EMBL" id="ABE63706.1"/>
    </source>
</evidence>
<dbReference type="OrthoDB" id="9795306at2"/>
<feature type="domain" description="VOC" evidence="1">
    <location>
        <begin position="10"/>
        <end position="140"/>
    </location>
</feature>
<keyword evidence="3" id="KW-1185">Reference proteome</keyword>
<proteinExistence type="predicted"/>
<dbReference type="Proteomes" id="UP000001953">
    <property type="component" value="Chromosome"/>
</dbReference>